<keyword evidence="2" id="KW-1185">Reference proteome</keyword>
<proteinExistence type="predicted"/>
<gene>
    <name evidence="1" type="ORF">NM688_g8333</name>
</gene>
<sequence length="435" mass="48580">MHPRNPYNTPPDFAQLANDHPALKPYLIRTHSGVTINFQDQAALRCLTKAILERDYHIALTLPDDRLCPPVPNRYSQAFLFPEEVATSLGLDIGTGASAIYPLLGCSVEPEWQFVATDIDSRSIQFAHQNVESNSLEKRITIQAVLPDDPIFPSPQERFDREALGNVPSHFAFTMCNPPFYGSHEEVLESAEAKEYGPNAVCTGADNEMVTPGGEVEFVRKMVLQSLQLGSYCRWYTSMLGKMSSLRKIVELLKDEKIDNYAITEFMQGRTRRWAIAWSFTDIHLPGPLARIQNPSLQDIMPVKNAFEYPYPQRSWIDVCHALEGVLTAIDGVTLRQDELRTTTESPAETMVVTAKADTWSRAARRRKLRADDGAIPDHAHGTAPLLVCKVVVSGKGPEGGSFVEFQWVRGRNRGLFESFTSHIGRKVAAALKLP</sequence>
<evidence type="ECO:0000313" key="1">
    <source>
        <dbReference type="EMBL" id="KAJ3525899.1"/>
    </source>
</evidence>
<reference evidence="1" key="1">
    <citation type="submission" date="2022-07" db="EMBL/GenBank/DDBJ databases">
        <title>Genome Sequence of Phlebia brevispora.</title>
        <authorList>
            <person name="Buettner E."/>
        </authorList>
    </citation>
    <scope>NUCLEOTIDE SEQUENCE</scope>
    <source>
        <strain evidence="1">MPL23</strain>
    </source>
</reference>
<organism evidence="1 2">
    <name type="scientific">Phlebia brevispora</name>
    <dbReference type="NCBI Taxonomy" id="194682"/>
    <lineage>
        <taxon>Eukaryota</taxon>
        <taxon>Fungi</taxon>
        <taxon>Dikarya</taxon>
        <taxon>Basidiomycota</taxon>
        <taxon>Agaricomycotina</taxon>
        <taxon>Agaricomycetes</taxon>
        <taxon>Polyporales</taxon>
        <taxon>Meruliaceae</taxon>
        <taxon>Phlebia</taxon>
    </lineage>
</organism>
<dbReference type="Proteomes" id="UP001148662">
    <property type="component" value="Unassembled WGS sequence"/>
</dbReference>
<accession>A0ACC1RUF0</accession>
<evidence type="ECO:0000313" key="2">
    <source>
        <dbReference type="Proteomes" id="UP001148662"/>
    </source>
</evidence>
<name>A0ACC1RUF0_9APHY</name>
<comment type="caution">
    <text evidence="1">The sequence shown here is derived from an EMBL/GenBank/DDBJ whole genome shotgun (WGS) entry which is preliminary data.</text>
</comment>
<protein>
    <submittedName>
        <fullName evidence="1">Uncharacterized protein</fullName>
    </submittedName>
</protein>
<dbReference type="EMBL" id="JANHOG010002209">
    <property type="protein sequence ID" value="KAJ3525899.1"/>
    <property type="molecule type" value="Genomic_DNA"/>
</dbReference>